<organism evidence="7 8">
    <name type="scientific">Magallana gigas</name>
    <name type="common">Pacific oyster</name>
    <name type="synonym">Crassostrea gigas</name>
    <dbReference type="NCBI Taxonomy" id="29159"/>
    <lineage>
        <taxon>Eukaryota</taxon>
        <taxon>Metazoa</taxon>
        <taxon>Spiralia</taxon>
        <taxon>Lophotrochozoa</taxon>
        <taxon>Mollusca</taxon>
        <taxon>Bivalvia</taxon>
        <taxon>Autobranchia</taxon>
        <taxon>Pteriomorphia</taxon>
        <taxon>Ostreida</taxon>
        <taxon>Ostreoidea</taxon>
        <taxon>Ostreidae</taxon>
        <taxon>Magallana</taxon>
    </lineage>
</organism>
<dbReference type="Gene3D" id="3.10.20.90">
    <property type="entry name" value="Phosphatidylinositol 3-kinase Catalytic Subunit, Chain A, domain 1"/>
    <property type="match status" value="1"/>
</dbReference>
<dbReference type="CDD" id="cd00155">
    <property type="entry name" value="RasGEF"/>
    <property type="match status" value="1"/>
</dbReference>
<evidence type="ECO:0000256" key="3">
    <source>
        <dbReference type="SAM" id="MobiDB-lite"/>
    </source>
</evidence>
<dbReference type="Pfam" id="PF00788">
    <property type="entry name" value="RA"/>
    <property type="match status" value="1"/>
</dbReference>
<evidence type="ECO:0000259" key="5">
    <source>
        <dbReference type="PROSITE" id="PS50200"/>
    </source>
</evidence>
<name>A0A8W8LDS6_MAGGI</name>
<dbReference type="InterPro" id="IPR019804">
    <property type="entry name" value="Ras_G-nucl-exch_fac_CS"/>
</dbReference>
<feature type="domain" description="N-terminal Ras-GEF" evidence="6">
    <location>
        <begin position="54"/>
        <end position="186"/>
    </location>
</feature>
<evidence type="ECO:0000256" key="1">
    <source>
        <dbReference type="ARBA" id="ARBA00022658"/>
    </source>
</evidence>
<proteinExistence type="predicted"/>
<dbReference type="PROSITE" id="PS50212">
    <property type="entry name" value="RASGEF_NTER"/>
    <property type="match status" value="1"/>
</dbReference>
<dbReference type="InterPro" id="IPR029071">
    <property type="entry name" value="Ubiquitin-like_domsf"/>
</dbReference>
<dbReference type="SUPFAM" id="SSF54236">
    <property type="entry name" value="Ubiquitin-like"/>
    <property type="match status" value="1"/>
</dbReference>
<dbReference type="PROSITE" id="PS50200">
    <property type="entry name" value="RA"/>
    <property type="match status" value="1"/>
</dbReference>
<dbReference type="InterPro" id="IPR008937">
    <property type="entry name" value="Ras-like_GEF"/>
</dbReference>
<dbReference type="AlphaFoldDB" id="A0A8W8LDS6"/>
<dbReference type="EnsemblMetazoa" id="G27530.1">
    <property type="protein sequence ID" value="G27530.1:cds"/>
    <property type="gene ID" value="G27530"/>
</dbReference>
<dbReference type="InterPro" id="IPR036964">
    <property type="entry name" value="RASGEF_cat_dom_sf"/>
</dbReference>
<dbReference type="PROSITE" id="PS50009">
    <property type="entry name" value="RASGEF_CAT"/>
    <property type="match status" value="1"/>
</dbReference>
<keyword evidence="1 2" id="KW-0344">Guanine-nucleotide releasing factor</keyword>
<feature type="domain" description="Ras-associating" evidence="5">
    <location>
        <begin position="582"/>
        <end position="672"/>
    </location>
</feature>
<keyword evidence="8" id="KW-1185">Reference proteome</keyword>
<dbReference type="SMART" id="SM00314">
    <property type="entry name" value="RA"/>
    <property type="match status" value="1"/>
</dbReference>
<dbReference type="CDD" id="cd06224">
    <property type="entry name" value="REM"/>
    <property type="match status" value="1"/>
</dbReference>
<dbReference type="InterPro" id="IPR023578">
    <property type="entry name" value="Ras_GEF_dom_sf"/>
</dbReference>
<evidence type="ECO:0008006" key="9">
    <source>
        <dbReference type="Google" id="ProtNLM"/>
    </source>
</evidence>
<evidence type="ECO:0000259" key="4">
    <source>
        <dbReference type="PROSITE" id="PS50009"/>
    </source>
</evidence>
<accession>A0A8W8LDS6</accession>
<dbReference type="SMART" id="SM00229">
    <property type="entry name" value="RasGEFN"/>
    <property type="match status" value="1"/>
</dbReference>
<dbReference type="Pfam" id="PF00617">
    <property type="entry name" value="RasGEF"/>
    <property type="match status" value="1"/>
</dbReference>
<dbReference type="InterPro" id="IPR000159">
    <property type="entry name" value="RA_dom"/>
</dbReference>
<dbReference type="SUPFAM" id="SSF48366">
    <property type="entry name" value="Ras GEF"/>
    <property type="match status" value="1"/>
</dbReference>
<reference evidence="7" key="1">
    <citation type="submission" date="2022-08" db="UniProtKB">
        <authorList>
            <consortium name="EnsemblMetazoa"/>
        </authorList>
    </citation>
    <scope>IDENTIFICATION</scope>
    <source>
        <strain evidence="7">05x7-T-G4-1.051#20</strain>
    </source>
</reference>
<dbReference type="Proteomes" id="UP000005408">
    <property type="component" value="Unassembled WGS sequence"/>
</dbReference>
<dbReference type="PROSITE" id="PS00720">
    <property type="entry name" value="RASGEF"/>
    <property type="match status" value="1"/>
</dbReference>
<sequence length="692" mass="79574">MAFSLSDGQDDVTRFWREEKEKGAIYNVYLKKVTYHTLSDLDQSKGHLMWETQKIRVVKAGTLEKLVESLVTVKGELDSTYVNVFLATYRTFATPLQVLEILIKRYKWLEKDSTDHEERKENNENQQKTFKSVISVWMDTYPDDFRDYPDYKCLKVLEAFSHQFIPDSDLELRARHKIEKFEREAVSNSDGDIKFQFSIVDEVDSMIDSEYQKPLEFLDIPNNRLAEQLTFKDAELFKRVIPNHCLGAVWARRDRKLGKGGNIAPSVLATIDQFNRVSLRVIATILRTRELKSSLRAKILQKWIDIAQELRQQKNFSSLKAIISGLQSHSVYRLKRTWASLPKESIDLFQELADIFSNDNNQILSRELLMKEATAKFPDLDSNNKILQRRNLQKRRSWIENGIVQGTVPYLGTFLTDLTMIDTAIPDRTECGLINFEKRRKEFEVLAQIKLLQSAAQIYHFQEDKHIWAWFDSVRVFDENECHDLSCIIEPIKEGPARLKKKSASYSSLLKVVNFGDNLGTRPSRPEGSKLSLLSCGLDNSSVYNSSITDSPSQGMSHSSSTSSLLSCDSDTTISSPFRSPDTCVVRVRFESGPESDTHVYKSIMLKNIDHTHTVIDKVLEKYSKKGPAGNYCLLQVLSDGELLIPDKGNVFYAMNKSDGSEPVFVVRTRQDQEARTQHRKRGRRKLKNWSL</sequence>
<protein>
    <recommendedName>
        <fullName evidence="9">Ral guanine nucleotide dissociation stimulator-like 1</fullName>
    </recommendedName>
</protein>
<dbReference type="GO" id="GO:0007265">
    <property type="term" value="P:Ras protein signal transduction"/>
    <property type="evidence" value="ECO:0007669"/>
    <property type="project" value="TreeGrafter"/>
</dbReference>
<dbReference type="InterPro" id="IPR000651">
    <property type="entry name" value="Ras-like_Gua-exchang_fac_N"/>
</dbReference>
<dbReference type="Pfam" id="PF00618">
    <property type="entry name" value="RasGEF_N"/>
    <property type="match status" value="1"/>
</dbReference>
<dbReference type="Gene3D" id="1.10.840.10">
    <property type="entry name" value="Ras guanine-nucleotide exchange factors catalytic domain"/>
    <property type="match status" value="1"/>
</dbReference>
<dbReference type="PANTHER" id="PTHR23113:SF312">
    <property type="entry name" value="RAL GUANINE NUCLEOTIDE DISSOCIATION STIMULATOR-LIKE, ISOFORM E"/>
    <property type="match status" value="1"/>
</dbReference>
<feature type="region of interest" description="Disordered" evidence="3">
    <location>
        <begin position="671"/>
        <end position="692"/>
    </location>
</feature>
<dbReference type="InterPro" id="IPR001895">
    <property type="entry name" value="RASGEF_cat_dom"/>
</dbReference>
<feature type="domain" description="Ras-GEF" evidence="4">
    <location>
        <begin position="221"/>
        <end position="492"/>
    </location>
</feature>
<dbReference type="GO" id="GO:0005886">
    <property type="term" value="C:plasma membrane"/>
    <property type="evidence" value="ECO:0007669"/>
    <property type="project" value="TreeGrafter"/>
</dbReference>
<dbReference type="Gene3D" id="1.20.870.10">
    <property type="entry name" value="Son of sevenless (SoS) protein Chain: S domain 1"/>
    <property type="match status" value="1"/>
</dbReference>
<evidence type="ECO:0000256" key="2">
    <source>
        <dbReference type="PROSITE-ProRule" id="PRU00168"/>
    </source>
</evidence>
<evidence type="ECO:0000313" key="7">
    <source>
        <dbReference type="EnsemblMetazoa" id="G27530.1:cds"/>
    </source>
</evidence>
<evidence type="ECO:0000313" key="8">
    <source>
        <dbReference type="Proteomes" id="UP000005408"/>
    </source>
</evidence>
<dbReference type="SMART" id="SM00147">
    <property type="entry name" value="RasGEF"/>
    <property type="match status" value="1"/>
</dbReference>
<feature type="compositionally biased region" description="Basic residues" evidence="3">
    <location>
        <begin position="678"/>
        <end position="692"/>
    </location>
</feature>
<dbReference type="PANTHER" id="PTHR23113">
    <property type="entry name" value="GUANINE NUCLEOTIDE EXCHANGE FACTOR"/>
    <property type="match status" value="1"/>
</dbReference>
<dbReference type="GO" id="GO:0005085">
    <property type="term" value="F:guanyl-nucleotide exchange factor activity"/>
    <property type="evidence" value="ECO:0007669"/>
    <property type="project" value="UniProtKB-KW"/>
</dbReference>
<evidence type="ECO:0000259" key="6">
    <source>
        <dbReference type="PROSITE" id="PS50212"/>
    </source>
</evidence>